<sequence length="209" mass="23100">MKVKSSLIASAVAAALLVQAVGTSIANHTTNSSTKASASVQKQGQKEGLEGKHEGKGEKQKELMNIINQYAMPQLKEQLTKDLSTRDSLKKQLKQTPGVQKQEVQEKAKRQAVYQAHKQEINAIHQQVKDGKLTKEQAHQRLEALFGKHEGKDQENDKGKEQGTRAIYQELGTAVQKKDKTAINTALGKIDQNLKSSIQQLQQQINANK</sequence>
<organism evidence="3 4">
    <name type="scientific">Neobacillus pocheonensis</name>
    <dbReference type="NCBI Taxonomy" id="363869"/>
    <lineage>
        <taxon>Bacteria</taxon>
        <taxon>Bacillati</taxon>
        <taxon>Bacillota</taxon>
        <taxon>Bacilli</taxon>
        <taxon>Bacillales</taxon>
        <taxon>Bacillaceae</taxon>
        <taxon>Neobacillus</taxon>
    </lineage>
</organism>
<feature type="signal peptide" evidence="2">
    <location>
        <begin position="1"/>
        <end position="20"/>
    </location>
</feature>
<evidence type="ECO:0000313" key="3">
    <source>
        <dbReference type="EMBL" id="MCM2535217.1"/>
    </source>
</evidence>
<feature type="region of interest" description="Disordered" evidence="1">
    <location>
        <begin position="29"/>
        <end position="58"/>
    </location>
</feature>
<accession>A0ABT0WFX3</accession>
<feature type="compositionally biased region" description="Basic and acidic residues" evidence="1">
    <location>
        <begin position="44"/>
        <end position="58"/>
    </location>
</feature>
<dbReference type="EMBL" id="JAMQCR010000002">
    <property type="protein sequence ID" value="MCM2535217.1"/>
    <property type="molecule type" value="Genomic_DNA"/>
</dbReference>
<keyword evidence="2" id="KW-0732">Signal</keyword>
<name>A0ABT0WFX3_9BACI</name>
<evidence type="ECO:0000256" key="1">
    <source>
        <dbReference type="SAM" id="MobiDB-lite"/>
    </source>
</evidence>
<keyword evidence="4" id="KW-1185">Reference proteome</keyword>
<protein>
    <submittedName>
        <fullName evidence="3">Uncharacterized protein</fullName>
    </submittedName>
</protein>
<dbReference type="Proteomes" id="UP001523262">
    <property type="component" value="Unassembled WGS sequence"/>
</dbReference>
<feature type="chain" id="PRO_5047214640" evidence="2">
    <location>
        <begin position="21"/>
        <end position="209"/>
    </location>
</feature>
<reference evidence="3 4" key="1">
    <citation type="submission" date="2022-06" db="EMBL/GenBank/DDBJ databases">
        <authorList>
            <person name="Jeon C.O."/>
        </authorList>
    </citation>
    <scope>NUCLEOTIDE SEQUENCE [LARGE SCALE GENOMIC DNA]</scope>
    <source>
        <strain evidence="3 4">KCTC 13943</strain>
    </source>
</reference>
<feature type="compositionally biased region" description="Polar residues" evidence="1">
    <location>
        <begin position="29"/>
        <end position="40"/>
    </location>
</feature>
<comment type="caution">
    <text evidence="3">The sequence shown here is derived from an EMBL/GenBank/DDBJ whole genome shotgun (WGS) entry which is preliminary data.</text>
</comment>
<proteinExistence type="predicted"/>
<gene>
    <name evidence="3" type="ORF">NDK43_26255</name>
</gene>
<evidence type="ECO:0000256" key="2">
    <source>
        <dbReference type="SAM" id="SignalP"/>
    </source>
</evidence>
<evidence type="ECO:0000313" key="4">
    <source>
        <dbReference type="Proteomes" id="UP001523262"/>
    </source>
</evidence>